<evidence type="ECO:0000256" key="11">
    <source>
        <dbReference type="ARBA" id="ARBA00022801"/>
    </source>
</evidence>
<dbReference type="SUPFAM" id="SSF56672">
    <property type="entry name" value="DNA/RNA polymerases"/>
    <property type="match status" value="1"/>
</dbReference>
<evidence type="ECO:0000256" key="6">
    <source>
        <dbReference type="ARBA" id="ARBA00022722"/>
    </source>
</evidence>
<evidence type="ECO:0000256" key="2">
    <source>
        <dbReference type="ARBA" id="ARBA00022614"/>
    </source>
</evidence>
<dbReference type="GO" id="GO:0003677">
    <property type="term" value="F:DNA binding"/>
    <property type="evidence" value="ECO:0007669"/>
    <property type="project" value="UniProtKB-KW"/>
</dbReference>
<dbReference type="Pfam" id="PF08284">
    <property type="entry name" value="RVP_2"/>
    <property type="match status" value="1"/>
</dbReference>
<dbReference type="GO" id="GO:0015074">
    <property type="term" value="P:DNA integration"/>
    <property type="evidence" value="ECO:0007669"/>
    <property type="project" value="UniProtKB-KW"/>
</dbReference>
<dbReference type="Pfam" id="PF17921">
    <property type="entry name" value="Integrase_H2C2"/>
    <property type="match status" value="1"/>
</dbReference>
<dbReference type="Gene3D" id="3.30.70.270">
    <property type="match status" value="2"/>
</dbReference>
<keyword evidence="21" id="KW-0511">Multifunctional enzyme</keyword>
<dbReference type="PRINTS" id="PR00364">
    <property type="entry name" value="DISEASERSIST"/>
</dbReference>
<keyword evidence="13" id="KW-0460">Magnesium</keyword>
<dbReference type="PROSITE" id="PS50104">
    <property type="entry name" value="TIR"/>
    <property type="match status" value="1"/>
</dbReference>
<dbReference type="GO" id="GO:0003964">
    <property type="term" value="F:RNA-directed DNA polymerase activity"/>
    <property type="evidence" value="ECO:0007669"/>
    <property type="project" value="UniProtKB-KW"/>
</dbReference>
<dbReference type="SUPFAM" id="SSF54160">
    <property type="entry name" value="Chromo domain-like"/>
    <property type="match status" value="1"/>
</dbReference>
<dbReference type="InterPro" id="IPR041588">
    <property type="entry name" value="Integrase_H2C2"/>
</dbReference>
<dbReference type="Gene3D" id="3.10.20.370">
    <property type="match status" value="1"/>
</dbReference>
<dbReference type="Pfam" id="PF00931">
    <property type="entry name" value="NB-ARC"/>
    <property type="match status" value="1"/>
</dbReference>
<dbReference type="Pfam" id="PF24626">
    <property type="entry name" value="SH3_Tf2-1"/>
    <property type="match status" value="1"/>
</dbReference>
<keyword evidence="12" id="KW-0611">Plant defense</keyword>
<dbReference type="InterPro" id="IPR043128">
    <property type="entry name" value="Rev_trsase/Diguanyl_cyclase"/>
</dbReference>
<dbReference type="SUPFAM" id="SSF52540">
    <property type="entry name" value="P-loop containing nucleoside triphosphate hydrolases"/>
    <property type="match status" value="1"/>
</dbReference>
<dbReference type="InterPro" id="IPR027417">
    <property type="entry name" value="P-loop_NTPase"/>
</dbReference>
<dbReference type="InterPro" id="IPR001584">
    <property type="entry name" value="Integrase_cat-core"/>
</dbReference>
<feature type="domain" description="Chromo" evidence="24">
    <location>
        <begin position="2641"/>
        <end position="2673"/>
    </location>
</feature>
<keyword evidence="4" id="KW-0808">Transferase</keyword>
<dbReference type="GO" id="GO:0004190">
    <property type="term" value="F:aspartic-type endopeptidase activity"/>
    <property type="evidence" value="ECO:0007669"/>
    <property type="project" value="UniProtKB-KW"/>
</dbReference>
<dbReference type="Gene3D" id="3.40.50.10140">
    <property type="entry name" value="Toll/interleukin-1 receptor homology (TIR) domain"/>
    <property type="match status" value="1"/>
</dbReference>
<dbReference type="FunFam" id="3.40.50.10140:FF:000007">
    <property type="entry name" value="Disease resistance protein (TIR-NBS-LRR class)"/>
    <property type="match status" value="1"/>
</dbReference>
<dbReference type="PANTHER" id="PTHR37984">
    <property type="entry name" value="PROTEIN CBG26694"/>
    <property type="match status" value="1"/>
</dbReference>
<dbReference type="InterPro" id="IPR050951">
    <property type="entry name" value="Retrovirus_Pol_polyprotein"/>
</dbReference>
<dbReference type="PANTHER" id="PTHR37984:SF5">
    <property type="entry name" value="PROTEIN NYNRIN-LIKE"/>
    <property type="match status" value="1"/>
</dbReference>
<dbReference type="Pfam" id="PF03732">
    <property type="entry name" value="Retrotrans_gag"/>
    <property type="match status" value="1"/>
</dbReference>
<dbReference type="GO" id="GO:0061809">
    <property type="term" value="F:NAD+ nucleosidase activity, cyclic ADP-ribose generating"/>
    <property type="evidence" value="ECO:0007669"/>
    <property type="project" value="UniProtKB-EC"/>
</dbReference>
<keyword evidence="18" id="KW-0520">NAD</keyword>
<evidence type="ECO:0000259" key="27">
    <source>
        <dbReference type="PROSITE" id="PS50994"/>
    </source>
</evidence>
<dbReference type="CDD" id="cd09274">
    <property type="entry name" value="RNase_HI_RT_Ty3"/>
    <property type="match status" value="1"/>
</dbReference>
<dbReference type="Gene3D" id="3.10.10.10">
    <property type="entry name" value="HIV Type 1 Reverse Transcriptase, subunit A, domain 1"/>
    <property type="match status" value="1"/>
</dbReference>
<dbReference type="InterPro" id="IPR005162">
    <property type="entry name" value="Retrotrans_gag_dom"/>
</dbReference>
<dbReference type="InterPro" id="IPR056924">
    <property type="entry name" value="SH3_Tf2-1"/>
</dbReference>
<dbReference type="GO" id="GO:0006508">
    <property type="term" value="P:proteolysis"/>
    <property type="evidence" value="ECO:0007669"/>
    <property type="project" value="UniProtKB-KW"/>
</dbReference>
<keyword evidence="2" id="KW-0433">Leucine-rich repeat</keyword>
<dbReference type="Pfam" id="PF20160">
    <property type="entry name" value="C-JID"/>
    <property type="match status" value="1"/>
</dbReference>
<dbReference type="Pfam" id="PF23282">
    <property type="entry name" value="WHD_ROQ1"/>
    <property type="match status" value="1"/>
</dbReference>
<keyword evidence="8" id="KW-0677">Repeat</keyword>
<dbReference type="FunFam" id="3.30.70.270:FF:000020">
    <property type="entry name" value="Transposon Tf2-6 polyprotein-like Protein"/>
    <property type="match status" value="1"/>
</dbReference>
<keyword evidence="19" id="KW-0238">DNA-binding</keyword>
<name>D1GEG7_BRARP</name>
<keyword evidence="7" id="KW-0479">Metal-binding</keyword>
<keyword evidence="20" id="KW-0233">DNA recombination</keyword>
<dbReference type="GO" id="GO:0006950">
    <property type="term" value="P:response to stress"/>
    <property type="evidence" value="ECO:0007669"/>
    <property type="project" value="UniProtKB-ARBA"/>
</dbReference>
<evidence type="ECO:0000256" key="20">
    <source>
        <dbReference type="ARBA" id="ARBA00023172"/>
    </source>
</evidence>
<dbReference type="InterPro" id="IPR043502">
    <property type="entry name" value="DNA/RNA_pol_sf"/>
</dbReference>
<keyword evidence="17" id="KW-0239">DNA-directed DNA polymerase</keyword>
<dbReference type="GO" id="GO:0003723">
    <property type="term" value="F:RNA binding"/>
    <property type="evidence" value="ECO:0007669"/>
    <property type="project" value="UniProtKB-KW"/>
</dbReference>
<dbReference type="InterPro" id="IPR035897">
    <property type="entry name" value="Toll_tir_struct_dom_sf"/>
</dbReference>
<evidence type="ECO:0000256" key="16">
    <source>
        <dbReference type="ARBA" id="ARBA00022918"/>
    </source>
</evidence>
<evidence type="ECO:0000256" key="19">
    <source>
        <dbReference type="ARBA" id="ARBA00023125"/>
    </source>
</evidence>
<dbReference type="GO" id="GO:0006310">
    <property type="term" value="P:DNA recombination"/>
    <property type="evidence" value="ECO:0007669"/>
    <property type="project" value="UniProtKB-KW"/>
</dbReference>
<dbReference type="InterPro" id="IPR012337">
    <property type="entry name" value="RNaseH-like_sf"/>
</dbReference>
<dbReference type="EMBL" id="FJ842828">
    <property type="protein sequence ID" value="ACP30609.1"/>
    <property type="molecule type" value="Genomic_DNA"/>
</dbReference>
<dbReference type="FunFam" id="1.10.8.430:FF:000002">
    <property type="entry name" value="Disease resistance protein (TIR-NBS-LRR class)"/>
    <property type="match status" value="1"/>
</dbReference>
<dbReference type="PROSITE" id="PS50994">
    <property type="entry name" value="INTEGRASE"/>
    <property type="match status" value="1"/>
</dbReference>
<evidence type="ECO:0000256" key="14">
    <source>
        <dbReference type="ARBA" id="ARBA00022884"/>
    </source>
</evidence>
<evidence type="ECO:0000259" key="24">
    <source>
        <dbReference type="PROSITE" id="PS50013"/>
    </source>
</evidence>
<dbReference type="Gene3D" id="3.40.50.300">
    <property type="entry name" value="P-loop containing nucleotide triphosphate hydrolases"/>
    <property type="match status" value="1"/>
</dbReference>
<dbReference type="InterPro" id="IPR003591">
    <property type="entry name" value="Leu-rich_rpt_typical-subtyp"/>
</dbReference>
<dbReference type="SMART" id="SM00369">
    <property type="entry name" value="LRR_TYP"/>
    <property type="match status" value="5"/>
</dbReference>
<dbReference type="CDD" id="cd00303">
    <property type="entry name" value="retropepsin_like"/>
    <property type="match status" value="1"/>
</dbReference>
<feature type="region of interest" description="Disordered" evidence="23">
    <location>
        <begin position="1472"/>
        <end position="1502"/>
    </location>
</feature>
<dbReference type="SUPFAM" id="SSF53098">
    <property type="entry name" value="Ribonuclease H-like"/>
    <property type="match status" value="1"/>
</dbReference>
<keyword evidence="15" id="KW-0229">DNA integration</keyword>
<dbReference type="GO" id="GO:0004519">
    <property type="term" value="F:endonuclease activity"/>
    <property type="evidence" value="ECO:0007669"/>
    <property type="project" value="UniProtKB-KW"/>
</dbReference>
<dbReference type="GO" id="GO:0007165">
    <property type="term" value="P:signal transduction"/>
    <property type="evidence" value="ECO:0007669"/>
    <property type="project" value="InterPro"/>
</dbReference>
<dbReference type="InterPro" id="IPR058192">
    <property type="entry name" value="WHD_ROQ1-like"/>
</dbReference>
<keyword evidence="11" id="KW-0378">Hydrolase</keyword>
<feature type="domain" description="Integrase catalytic" evidence="27">
    <location>
        <begin position="2333"/>
        <end position="2497"/>
    </location>
</feature>
<dbReference type="PROSITE" id="PS50878">
    <property type="entry name" value="RT_POL"/>
    <property type="match status" value="1"/>
</dbReference>
<dbReference type="Pfam" id="PF23286">
    <property type="entry name" value="LRR_13"/>
    <property type="match status" value="1"/>
</dbReference>
<keyword evidence="9" id="KW-0064">Aspartyl protease</keyword>
<evidence type="ECO:0000256" key="18">
    <source>
        <dbReference type="ARBA" id="ARBA00023027"/>
    </source>
</evidence>
<keyword evidence="14" id="KW-0694">RNA-binding</keyword>
<evidence type="ECO:0000259" key="26">
    <source>
        <dbReference type="PROSITE" id="PS50878"/>
    </source>
</evidence>
<dbReference type="InterPro" id="IPR002182">
    <property type="entry name" value="NB-ARC"/>
</dbReference>
<dbReference type="InterPro" id="IPR001969">
    <property type="entry name" value="Aspartic_peptidase_AS"/>
</dbReference>
<dbReference type="Pfam" id="PF01582">
    <property type="entry name" value="TIR"/>
    <property type="match status" value="1"/>
</dbReference>
<dbReference type="Gene3D" id="2.40.70.10">
    <property type="entry name" value="Acid Proteases"/>
    <property type="match status" value="1"/>
</dbReference>
<evidence type="ECO:0000256" key="8">
    <source>
        <dbReference type="ARBA" id="ARBA00022737"/>
    </source>
</evidence>
<evidence type="ECO:0000256" key="13">
    <source>
        <dbReference type="ARBA" id="ARBA00022842"/>
    </source>
</evidence>
<evidence type="ECO:0000256" key="3">
    <source>
        <dbReference type="ARBA" id="ARBA00022670"/>
    </source>
</evidence>
<dbReference type="InterPro" id="IPR058546">
    <property type="entry name" value="RPS4B/Roq1-like_LRR"/>
</dbReference>
<evidence type="ECO:0000256" key="4">
    <source>
        <dbReference type="ARBA" id="ARBA00022679"/>
    </source>
</evidence>
<keyword evidence="16" id="KW-0695">RNA-directed DNA polymerase</keyword>
<evidence type="ECO:0000256" key="5">
    <source>
        <dbReference type="ARBA" id="ARBA00022695"/>
    </source>
</evidence>
<dbReference type="Gene3D" id="1.10.8.430">
    <property type="entry name" value="Helical domain of apoptotic protease-activating factors"/>
    <property type="match status" value="1"/>
</dbReference>
<evidence type="ECO:0000256" key="10">
    <source>
        <dbReference type="ARBA" id="ARBA00022759"/>
    </source>
</evidence>
<accession>D1GEG7</accession>
<feature type="domain" description="TIR" evidence="25">
    <location>
        <begin position="25"/>
        <end position="188"/>
    </location>
</feature>
<dbReference type="InterPro" id="IPR045344">
    <property type="entry name" value="C-JID"/>
</dbReference>
<comment type="catalytic activity">
    <reaction evidence="22">
        <text>NAD(+) + H2O = ADP-D-ribose + nicotinamide + H(+)</text>
        <dbReference type="Rhea" id="RHEA:16301"/>
        <dbReference type="ChEBI" id="CHEBI:15377"/>
        <dbReference type="ChEBI" id="CHEBI:15378"/>
        <dbReference type="ChEBI" id="CHEBI:17154"/>
        <dbReference type="ChEBI" id="CHEBI:57540"/>
        <dbReference type="ChEBI" id="CHEBI:57967"/>
        <dbReference type="EC" id="3.2.2.6"/>
    </reaction>
    <physiologicalReaction direction="left-to-right" evidence="22">
        <dbReference type="Rhea" id="RHEA:16302"/>
    </physiologicalReaction>
</comment>
<dbReference type="GO" id="GO:0043531">
    <property type="term" value="F:ADP binding"/>
    <property type="evidence" value="ECO:0007669"/>
    <property type="project" value="InterPro"/>
</dbReference>
<evidence type="ECO:0000259" key="25">
    <source>
        <dbReference type="PROSITE" id="PS50104"/>
    </source>
</evidence>
<dbReference type="Pfam" id="PF00078">
    <property type="entry name" value="RVT_1"/>
    <property type="match status" value="1"/>
</dbReference>
<evidence type="ECO:0000256" key="12">
    <source>
        <dbReference type="ARBA" id="ARBA00022821"/>
    </source>
</evidence>
<keyword evidence="3" id="KW-0645">Protease</keyword>
<dbReference type="InterPro" id="IPR001611">
    <property type="entry name" value="Leu-rich_rpt"/>
</dbReference>
<evidence type="ECO:0000313" key="28">
    <source>
        <dbReference type="EMBL" id="ACP30609.1"/>
    </source>
</evidence>
<evidence type="ECO:0000256" key="22">
    <source>
        <dbReference type="ARBA" id="ARBA00047304"/>
    </source>
</evidence>
<dbReference type="GO" id="GO:0046872">
    <property type="term" value="F:metal ion binding"/>
    <property type="evidence" value="ECO:0007669"/>
    <property type="project" value="UniProtKB-KW"/>
</dbReference>
<keyword evidence="10" id="KW-0255">Endonuclease</keyword>
<dbReference type="PROSITE" id="PS50013">
    <property type="entry name" value="CHROMO_2"/>
    <property type="match status" value="1"/>
</dbReference>
<dbReference type="InterPro" id="IPR032675">
    <property type="entry name" value="LRR_dom_sf"/>
</dbReference>
<feature type="domain" description="Reverse transcriptase" evidence="26">
    <location>
        <begin position="1810"/>
        <end position="1989"/>
    </location>
</feature>
<dbReference type="Gene3D" id="3.30.420.10">
    <property type="entry name" value="Ribonuclease H-like superfamily/Ribonuclease H"/>
    <property type="match status" value="1"/>
</dbReference>
<dbReference type="SUPFAM" id="SSF52200">
    <property type="entry name" value="Toll/Interleukin receptor TIR domain"/>
    <property type="match status" value="1"/>
</dbReference>
<dbReference type="CDD" id="cd01647">
    <property type="entry name" value="RT_LTR"/>
    <property type="match status" value="1"/>
</dbReference>
<evidence type="ECO:0000256" key="15">
    <source>
        <dbReference type="ARBA" id="ARBA00022908"/>
    </source>
</evidence>
<dbReference type="PROSITE" id="PS51450">
    <property type="entry name" value="LRR"/>
    <property type="match status" value="1"/>
</dbReference>
<organism evidence="28">
    <name type="scientific">Brassica rapa subsp. pekinensis</name>
    <name type="common">Chinese cabbage</name>
    <name type="synonym">Brassica pekinensis</name>
    <dbReference type="NCBI Taxonomy" id="51351"/>
    <lineage>
        <taxon>Eukaryota</taxon>
        <taxon>Viridiplantae</taxon>
        <taxon>Streptophyta</taxon>
        <taxon>Embryophyta</taxon>
        <taxon>Tracheophyta</taxon>
        <taxon>Spermatophyta</taxon>
        <taxon>Magnoliopsida</taxon>
        <taxon>eudicotyledons</taxon>
        <taxon>Gunneridae</taxon>
        <taxon>Pentapetalae</taxon>
        <taxon>rosids</taxon>
        <taxon>malvids</taxon>
        <taxon>Brassicales</taxon>
        <taxon>Brassicaceae</taxon>
        <taxon>Brassiceae</taxon>
        <taxon>Brassica</taxon>
    </lineage>
</organism>
<dbReference type="FunFam" id="3.10.10.10:FF:000007">
    <property type="entry name" value="Retrovirus-related Pol polyprotein from transposon 17.6-like Protein"/>
    <property type="match status" value="1"/>
</dbReference>
<sequence>MESYKLGNRVMASLPCHSPSASAIWKTDVFVSFRGEDVRKTFVSHLFCELDRMGINAFRDDLDLERGKHISSELVDTIRGSRFAVVVVSRNYASSSWCLDELLEIMERKNTVDQKTIIPVFYEVDPSDVRRQTGSFGEGVESHSDKKKVMKWREALTQLAAISGEDSRNWRDESKLIKKIVKDISDRLVSTSLDDTDELIGMSSHMDFLQSMMSIEEQDVRTVGIWGMGGVGKTTIAKYLYNKLSSRFQAHCFMENVKEVCNRYGVERLQGEFLCRMFRERDSVSCSSMIKERFRRKRVLIVLDDVDRSEQLDGLVKETGWFGPGSRIIVTTRDRHLLVSHGIELIYKVKCLPEKEALHLFCNYAFRNETIAPEFRVLAVQAVNYAFGLPLALRVLGSFLYRRGEREWESTLARLETSPHSDIMEVLRVSYDGLDEQEKAIFLYISCFYNMKHVDYATRLLDICGYAAEIGITVLTEKSLIVISNGCIKMHDLVEQMGRELVRRQAERFLLWRPEDICDLLSETTGTSVVEGMSLNMSEVSEVLASDQGFEGLSNLKLLNFYDLSYDGETRVHLPNGLTYLPRKLRYLRWDGYPLNSLPSRFHPEFLVELFMSNSHLHYLWNGIQPLRKLKKMDLSRCKYLIEIPDLSKATNLEELNLSYCQSLTEVTPSIKNLQKLYCFYLTNCTKLKKIPSGIALKSLETVGMNGCSSLMHFPEFSWNARRLYLSSTKIEELPSSMISRLSCLVELDMSDCQSIRTLPSSVKHLVSLKSLSLNGCKHLENLPDSLLSLTCLETLEVSGCLNINEFPRLAKNIEVLRISETSINEVPARICDLSQLRSLDISGNEKLKSLPVSISELRSLEKLKLSGCCVLESLPPEICQTMSCLRWLDLERTSIKELPENIGNLIALEVLQAGRTAIRRAPLSIARLERLQVLAIGNSFYTSQGLHSLCPHLSIFNDLRALCLSNMNMIEIPNSIGNLWSLSELDLSGNNFEHIPASIRRLTRLSRLDVNNCQRLQALPDDLPRRLLYIYAHGCTSLVSISGCFKPCCLRKLVASNCYKLDQEAQILIHRNMKLDAAKPEHSYFPGRDVPSCFNHQAMGSSLRIRQPSSDILGFSACIMIGVDGELIGINILIREEGGKELSWQSSSGEEKFTGEIVRMSKAKVGEPSPSRDETEEETDNELQDMDLEFLKGGYIRLNRARKEADARFEELNQRLGSILQILEKSNNRNDDRPHHDPRSSNPQVYHSNWERNPEERVLGYRSGDMNLANRESMLRKIEMPLFSGKQPYVWITEVERWFSIGKYDDTERLELVGLSLEGKVKKWFGWELKRRGFRDWREFKEKLVLRFAESIEEEPEIRLFSIKQTGSVSDYISEFEELSGLVKGLDDNLLIKIFYTGLNQEMKEVIRIKEPVGLENHIAAVLRMESSAFCKVVSEATKHDKIEHKQHQHNPLRSSSHYNSHRRYVDSENKFTRAGGSSSTTAQQKKESENSSSNESKVKKYTNEELDRMRKEFICFKCGAKGWTRAHKCPNKDVRVMTTLNGLQMEVVEDQEDDGEEFFFEAQMQELCTLSLNSYLGVGSPKTTKLYGKIQKTDVIVMLDSGASHNFITPSIVTKLKLKVCAETSFDILLGNGASVNSLGVCREVSFQLADATFTSDFIALELGMVDVILGIQWLETLGRCEVDWKEQELSFIHGGVKVTLFGDPSLHTSKLSMKSLSPISTKVVKGREELFTISSGVTSTDPMIPDKLLDVLAEFDQVFALPTALPPFRGKNHAINLKPGVTAISVRPYRYPHNTKVVMEQMVCEMLEAGIIRESTSPFSSPVLLVKKKDGSWRFCIDYRALNKATIPDKFPIPVIDQLLDELYGASVFSKLDLRSGYHQIRMQEEDIPKTAFRTVEGHYEFLVMPFGLTNAPATFQALMNSIFKPYLRKFVLVFFDDVLIYSKTVEEHAEHLRLVLSVLQEHKLLANRKKCSFGLQQIEYLGHIISKNGVATDAIKTQCMKEWPLPKSVKQLRGFLGLTGYYRHYVKGYGSIARPLTELLKKDGFQWSKEAELAFDSLKKAMVEAPVLALPNFEKPFVIESDASGFGVGAVLMQDGKPIAFFSHGLTEREQLKPAYERELMAVVLAVQKWKHYLLGRQFVVHTDHRSLKYLLEQKEVNMEYHRWLTKLLGFDFIIVYRPGCDNKAADGLSRIERNVVREMSSLLLALTIPAALQVEDIYKEIEACVEIQKKIQWIKEGKIVNDKFRVIDGKLWYKRRLVIPKDSASIPLLLSEYHDGQQGGHSGVLKTVKRIQSMFHWEGLYQRVQKYVSECNICQTHKYSTLAPAGLLQPLPIPNRIWEDVSMDFVEGLPGSQGVNVIMVVVDRLSKYAHFVGLKHPFTAVEVASKFVSEVVKHHGFPRSIVSDRDRVFLSSFWKDLFRASGTKLKYSTAFHPQTDGQTEVLNRCMETYLRCFASSHPRTWHKFLSWAELWYNTSFHTALKATPFQVVYGREPPAIVRFEEGSTNNYDLEMALRERDAMLVQIQQHLLRAQHLMKASADKHRRELSFAVGDWVYLKLKPFRQHTVVRRYCQKLAAKYFGPYEISERIGKVAYRLKLPDEARIHPVFHISQLKAALGHGQFVQAIPPVCSDLTDMVLQPENIVASRVTEAGKEELLVKWRDRLDHDNTWMLLEEFRLQFPSYKLEGKLNFKGGSIDRYKHTYSRRRWKGAELASEKGAEELK</sequence>
<feature type="region of interest" description="Disordered" evidence="23">
    <location>
        <begin position="1161"/>
        <end position="1185"/>
    </location>
</feature>
<dbReference type="InterPro" id="IPR000953">
    <property type="entry name" value="Chromo/chromo_shadow_dom"/>
</dbReference>
<feature type="compositionally biased region" description="Acidic residues" evidence="23">
    <location>
        <begin position="1175"/>
        <end position="1185"/>
    </location>
</feature>
<feature type="compositionally biased region" description="Basic and acidic residues" evidence="23">
    <location>
        <begin position="1227"/>
        <end position="1240"/>
    </location>
</feature>
<dbReference type="Gene3D" id="1.10.340.70">
    <property type="match status" value="1"/>
</dbReference>
<feature type="region of interest" description="Disordered" evidence="23">
    <location>
        <begin position="1442"/>
        <end position="1461"/>
    </location>
</feature>
<reference evidence="28" key="1">
    <citation type="journal article" date="2009" name="Mol. Genet. Genomics">
        <title>Genome-wide identification of NBS-encoding resistance genes in Brassica rapa.</title>
        <authorList>
            <person name="Mun J.-H."/>
            <person name="Yu H.-J."/>
            <person name="Park S."/>
            <person name="Park B.-S."/>
        </authorList>
    </citation>
    <scope>NUCLEOTIDE SEQUENCE</scope>
    <source>
        <strain evidence="28">BrTNL10</strain>
    </source>
</reference>
<evidence type="ECO:0000256" key="21">
    <source>
        <dbReference type="ARBA" id="ARBA00023268"/>
    </source>
</evidence>
<feature type="region of interest" description="Disordered" evidence="23">
    <location>
        <begin position="1227"/>
        <end position="1250"/>
    </location>
</feature>
<dbReference type="SMART" id="SM00255">
    <property type="entry name" value="TIR"/>
    <property type="match status" value="1"/>
</dbReference>
<keyword evidence="5" id="KW-0548">Nucleotidyltransferase</keyword>
<dbReference type="InterPro" id="IPR016197">
    <property type="entry name" value="Chromo-like_dom_sf"/>
</dbReference>
<dbReference type="Gene3D" id="2.40.50.40">
    <property type="match status" value="1"/>
</dbReference>
<dbReference type="SUPFAM" id="SSF50630">
    <property type="entry name" value="Acid proteases"/>
    <property type="match status" value="1"/>
</dbReference>
<dbReference type="InterPro" id="IPR021109">
    <property type="entry name" value="Peptidase_aspartic_dom_sf"/>
</dbReference>
<dbReference type="PROSITE" id="PS00141">
    <property type="entry name" value="ASP_PROTEASE"/>
    <property type="match status" value="1"/>
</dbReference>
<protein>
    <recommendedName>
        <fullName evidence="1">ADP-ribosyl cyclase/cyclic ADP-ribose hydrolase</fullName>
        <ecNumber evidence="1">3.2.2.6</ecNumber>
    </recommendedName>
</protein>
<dbReference type="GO" id="GO:0003887">
    <property type="term" value="F:DNA-directed DNA polymerase activity"/>
    <property type="evidence" value="ECO:0007669"/>
    <property type="project" value="UniProtKB-KW"/>
</dbReference>
<evidence type="ECO:0000256" key="17">
    <source>
        <dbReference type="ARBA" id="ARBA00022932"/>
    </source>
</evidence>
<proteinExistence type="predicted"/>
<keyword evidence="6" id="KW-0540">Nuclease</keyword>
<evidence type="ECO:0000256" key="1">
    <source>
        <dbReference type="ARBA" id="ARBA00011982"/>
    </source>
</evidence>
<dbReference type="InterPro" id="IPR036397">
    <property type="entry name" value="RNaseH_sf"/>
</dbReference>
<dbReference type="FunFam" id="3.80.10.10:FF:000386">
    <property type="entry name" value="Disease resistance protein RPS4"/>
    <property type="match status" value="1"/>
</dbReference>
<dbReference type="InterPro" id="IPR000477">
    <property type="entry name" value="RT_dom"/>
</dbReference>
<evidence type="ECO:0000256" key="23">
    <source>
        <dbReference type="SAM" id="MobiDB-lite"/>
    </source>
</evidence>
<dbReference type="SUPFAM" id="SSF52058">
    <property type="entry name" value="L domain-like"/>
    <property type="match status" value="2"/>
</dbReference>
<dbReference type="InterPro" id="IPR042197">
    <property type="entry name" value="Apaf_helical"/>
</dbReference>
<dbReference type="InterPro" id="IPR041577">
    <property type="entry name" value="RT_RNaseH_2"/>
</dbReference>
<evidence type="ECO:0000256" key="7">
    <source>
        <dbReference type="ARBA" id="ARBA00022723"/>
    </source>
</evidence>
<dbReference type="Pfam" id="PF17919">
    <property type="entry name" value="RT_RNaseH_2"/>
    <property type="match status" value="1"/>
</dbReference>
<dbReference type="Gene3D" id="3.80.10.10">
    <property type="entry name" value="Ribonuclease Inhibitor"/>
    <property type="match status" value="4"/>
</dbReference>
<evidence type="ECO:0000256" key="9">
    <source>
        <dbReference type="ARBA" id="ARBA00022750"/>
    </source>
</evidence>
<dbReference type="InterPro" id="IPR000157">
    <property type="entry name" value="TIR_dom"/>
</dbReference>
<dbReference type="EC" id="3.2.2.6" evidence="1"/>